<dbReference type="InterPro" id="IPR029058">
    <property type="entry name" value="AB_hydrolase_fold"/>
</dbReference>
<gene>
    <name evidence="1" type="ORF">SAMN05421811_10334</name>
</gene>
<dbReference type="InterPro" id="IPR000801">
    <property type="entry name" value="Esterase-like"/>
</dbReference>
<name>A0A1I0EGT5_9ACTN</name>
<dbReference type="PANTHER" id="PTHR48098">
    <property type="entry name" value="ENTEROCHELIN ESTERASE-RELATED"/>
    <property type="match status" value="1"/>
</dbReference>
<dbReference type="Gene3D" id="3.40.50.1820">
    <property type="entry name" value="alpha/beta hydrolase"/>
    <property type="match status" value="1"/>
</dbReference>
<dbReference type="SUPFAM" id="SSF53474">
    <property type="entry name" value="alpha/beta-Hydrolases"/>
    <property type="match status" value="1"/>
</dbReference>
<dbReference type="EMBL" id="FOHX01000003">
    <property type="protein sequence ID" value="SET44067.1"/>
    <property type="molecule type" value="Genomic_DNA"/>
</dbReference>
<evidence type="ECO:0000313" key="1">
    <source>
        <dbReference type="EMBL" id="SET44067.1"/>
    </source>
</evidence>
<dbReference type="Pfam" id="PF00756">
    <property type="entry name" value="Esterase"/>
    <property type="match status" value="1"/>
</dbReference>
<reference evidence="1 2" key="1">
    <citation type="submission" date="2016-10" db="EMBL/GenBank/DDBJ databases">
        <authorList>
            <person name="de Groot N.N."/>
        </authorList>
    </citation>
    <scope>NUCLEOTIDE SEQUENCE [LARGE SCALE GENOMIC DNA]</scope>
    <source>
        <strain evidence="1 2">CGMCC 4.5598</strain>
    </source>
</reference>
<dbReference type="Proteomes" id="UP000199361">
    <property type="component" value="Unassembled WGS sequence"/>
</dbReference>
<proteinExistence type="predicted"/>
<protein>
    <submittedName>
        <fullName evidence="1">Putative esterase</fullName>
    </submittedName>
</protein>
<sequence length="347" mass="38616">MLPWSAELAGRLDHRVIDSALLRGNPLGDPHERPLLVYVPPGYDDEPRRRYPSLYVLLGYTGHVAMWLNRAPFRRPFPELADAMFAAGEAPPAIVVYVDAWTALGGSQYLDSPATGRYHSYLCEEVVPWVDANYRTLPGRDHRAVTGKSSGGYGAMVTAMLAPHVFGALATHAGDALFEVSMRHAFPGLARRLRDMYGGSYDAFLADFRSRLAGTREGDLELLEMYAYAAAYSADEDGTVRLPFDDTGATVPEVWRRWLARDPVVMAGEPRYAEALRSMRGIWVDAGHRDEYFLDFAAVAFRRAVAAAGVPDERVRFELFDAGHGGIEYRYPLALAWLARRLSERNG</sequence>
<evidence type="ECO:0000313" key="2">
    <source>
        <dbReference type="Proteomes" id="UP000199361"/>
    </source>
</evidence>
<dbReference type="InterPro" id="IPR050583">
    <property type="entry name" value="Mycobacterial_A85_antigen"/>
</dbReference>
<accession>A0A1I0EGT5</accession>
<keyword evidence="2" id="KW-1185">Reference proteome</keyword>
<dbReference type="OrthoDB" id="4527292at2"/>
<dbReference type="STRING" id="568860.SAMN05421811_10334"/>
<dbReference type="AlphaFoldDB" id="A0A1I0EGT5"/>
<organism evidence="1 2">
    <name type="scientific">Nonomuraea wenchangensis</name>
    <dbReference type="NCBI Taxonomy" id="568860"/>
    <lineage>
        <taxon>Bacteria</taxon>
        <taxon>Bacillati</taxon>
        <taxon>Actinomycetota</taxon>
        <taxon>Actinomycetes</taxon>
        <taxon>Streptosporangiales</taxon>
        <taxon>Streptosporangiaceae</taxon>
        <taxon>Nonomuraea</taxon>
    </lineage>
</organism>
<dbReference type="RefSeq" id="WP_091079070.1">
    <property type="nucleotide sequence ID" value="NZ_FOHX01000003.1"/>
</dbReference>